<accession>A0ABZ1TN50</accession>
<dbReference type="CDD" id="cd07043">
    <property type="entry name" value="STAS_anti-anti-sigma_factors"/>
    <property type="match status" value="1"/>
</dbReference>
<dbReference type="Pfam" id="PF13466">
    <property type="entry name" value="STAS_2"/>
    <property type="match status" value="1"/>
</dbReference>
<dbReference type="Gene3D" id="3.30.750.24">
    <property type="entry name" value="STAS domain"/>
    <property type="match status" value="1"/>
</dbReference>
<dbReference type="EMBL" id="CP108090">
    <property type="protein sequence ID" value="WUQ17260.1"/>
    <property type="molecule type" value="Genomic_DNA"/>
</dbReference>
<dbReference type="InterPro" id="IPR058548">
    <property type="entry name" value="MlaB-like_STAS"/>
</dbReference>
<name>A0ABZ1TN50_STRVG</name>
<dbReference type="SUPFAM" id="SSF52091">
    <property type="entry name" value="SpoIIaa-like"/>
    <property type="match status" value="1"/>
</dbReference>
<keyword evidence="3" id="KW-1185">Reference proteome</keyword>
<proteinExistence type="predicted"/>
<sequence>MDFQLMMKRYGPTVHLTPTGELDLETRTALDEVQARLEGVAAVACDMRHLTFMDVTGLDGLTAFARRLGARGIAFFAYNWQPQPRHLMDLVDRLYPPAGRERNHPTHLLRRSLQDSAAAARVMGAALVQQDASRRTSISPRRR</sequence>
<evidence type="ECO:0000313" key="3">
    <source>
        <dbReference type="Proteomes" id="UP001432039"/>
    </source>
</evidence>
<reference evidence="2" key="1">
    <citation type="submission" date="2022-10" db="EMBL/GenBank/DDBJ databases">
        <title>The complete genomes of actinobacterial strains from the NBC collection.</title>
        <authorList>
            <person name="Joergensen T.S."/>
            <person name="Alvarez Arevalo M."/>
            <person name="Sterndorff E.B."/>
            <person name="Faurdal D."/>
            <person name="Vuksanovic O."/>
            <person name="Mourched A.-S."/>
            <person name="Charusanti P."/>
            <person name="Shaw S."/>
            <person name="Blin K."/>
            <person name="Weber T."/>
        </authorList>
    </citation>
    <scope>NUCLEOTIDE SEQUENCE</scope>
    <source>
        <strain evidence="2">NBC_00248</strain>
    </source>
</reference>
<protein>
    <submittedName>
        <fullName evidence="2">STAS domain-containing protein</fullName>
    </submittedName>
</protein>
<dbReference type="InterPro" id="IPR002645">
    <property type="entry name" value="STAS_dom"/>
</dbReference>
<feature type="domain" description="STAS" evidence="1">
    <location>
        <begin position="20"/>
        <end position="120"/>
    </location>
</feature>
<dbReference type="InterPro" id="IPR036513">
    <property type="entry name" value="STAS_dom_sf"/>
</dbReference>
<dbReference type="Proteomes" id="UP001432039">
    <property type="component" value="Chromosome"/>
</dbReference>
<gene>
    <name evidence="2" type="ORF">OG517_41035</name>
</gene>
<evidence type="ECO:0000259" key="1">
    <source>
        <dbReference type="PROSITE" id="PS50801"/>
    </source>
</evidence>
<dbReference type="RefSeq" id="WP_328965485.1">
    <property type="nucleotide sequence ID" value="NZ_CP108090.1"/>
</dbReference>
<evidence type="ECO:0000313" key="2">
    <source>
        <dbReference type="EMBL" id="WUQ17260.1"/>
    </source>
</evidence>
<dbReference type="PROSITE" id="PS50801">
    <property type="entry name" value="STAS"/>
    <property type="match status" value="1"/>
</dbReference>
<organism evidence="2 3">
    <name type="scientific">Streptomyces virginiae</name>
    <name type="common">Streptomyces cinnamonensis</name>
    <dbReference type="NCBI Taxonomy" id="1961"/>
    <lineage>
        <taxon>Bacteria</taxon>
        <taxon>Bacillati</taxon>
        <taxon>Actinomycetota</taxon>
        <taxon>Actinomycetes</taxon>
        <taxon>Kitasatosporales</taxon>
        <taxon>Streptomycetaceae</taxon>
        <taxon>Streptomyces</taxon>
    </lineage>
</organism>